<dbReference type="Proteomes" id="UP001385951">
    <property type="component" value="Unassembled WGS sequence"/>
</dbReference>
<dbReference type="Pfam" id="PF05922">
    <property type="entry name" value="Inhibitor_I9"/>
    <property type="match status" value="1"/>
</dbReference>
<protein>
    <recommendedName>
        <fullName evidence="2">Inhibitor I9 domain-containing protein</fullName>
    </recommendedName>
</protein>
<dbReference type="Gene3D" id="3.30.70.80">
    <property type="entry name" value="Peptidase S8 propeptide/proteinase inhibitor I9"/>
    <property type="match status" value="1"/>
</dbReference>
<proteinExistence type="inferred from homology"/>
<dbReference type="GO" id="GO:0004866">
    <property type="term" value="F:endopeptidase inhibitor activity"/>
    <property type="evidence" value="ECO:0007669"/>
    <property type="project" value="TreeGrafter"/>
</dbReference>
<dbReference type="InterPro" id="IPR010259">
    <property type="entry name" value="S8pro/Inhibitor_I9"/>
</dbReference>
<sequence length="77" mass="8210">MSGKYIVVFKDSASQAQIDKYAQDVESNGGNVGHKYDSALRGFSAAIPDAFLQTLQAQGLADGIIDYIEPDGTVTIQ</sequence>
<dbReference type="GO" id="GO:0042144">
    <property type="term" value="P:vacuole fusion, non-autophagic"/>
    <property type="evidence" value="ECO:0007669"/>
    <property type="project" value="TreeGrafter"/>
</dbReference>
<feature type="domain" description="Inhibitor I9" evidence="2">
    <location>
        <begin position="4"/>
        <end position="76"/>
    </location>
</feature>
<evidence type="ECO:0000313" key="3">
    <source>
        <dbReference type="EMBL" id="KAK7692622.1"/>
    </source>
</evidence>
<dbReference type="PANTHER" id="PTHR28288">
    <property type="entry name" value="PROTEASE B INHIBITOR 2"/>
    <property type="match status" value="1"/>
</dbReference>
<dbReference type="InterPro" id="IPR037045">
    <property type="entry name" value="S8pro/Inhibitor_I9_sf"/>
</dbReference>
<dbReference type="PANTHER" id="PTHR28288:SF2">
    <property type="entry name" value="PROTEASE B INHIBITOR 2"/>
    <property type="match status" value="1"/>
</dbReference>
<reference evidence="3 4" key="1">
    <citation type="submission" date="2022-09" db="EMBL/GenBank/DDBJ databases">
        <authorList>
            <person name="Palmer J.M."/>
        </authorList>
    </citation>
    <scope>NUCLEOTIDE SEQUENCE [LARGE SCALE GENOMIC DNA]</scope>
    <source>
        <strain evidence="3 4">DSM 7382</strain>
    </source>
</reference>
<dbReference type="AlphaFoldDB" id="A0AAW0GRL9"/>
<keyword evidence="4" id="KW-1185">Reference proteome</keyword>
<organism evidence="3 4">
    <name type="scientific">Cerrena zonata</name>
    <dbReference type="NCBI Taxonomy" id="2478898"/>
    <lineage>
        <taxon>Eukaryota</taxon>
        <taxon>Fungi</taxon>
        <taxon>Dikarya</taxon>
        <taxon>Basidiomycota</taxon>
        <taxon>Agaricomycotina</taxon>
        <taxon>Agaricomycetes</taxon>
        <taxon>Polyporales</taxon>
        <taxon>Cerrenaceae</taxon>
        <taxon>Cerrena</taxon>
    </lineage>
</organism>
<gene>
    <name evidence="3" type="ORF">QCA50_004255</name>
</gene>
<dbReference type="InterPro" id="IPR052471">
    <property type="entry name" value="PBI_I9"/>
</dbReference>
<accession>A0AAW0GRL9</accession>
<dbReference type="EMBL" id="JASBNA010000004">
    <property type="protein sequence ID" value="KAK7692622.1"/>
    <property type="molecule type" value="Genomic_DNA"/>
</dbReference>
<dbReference type="SUPFAM" id="SSF54897">
    <property type="entry name" value="Protease propeptides/inhibitors"/>
    <property type="match status" value="1"/>
</dbReference>
<evidence type="ECO:0000259" key="2">
    <source>
        <dbReference type="Pfam" id="PF05922"/>
    </source>
</evidence>
<comment type="similarity">
    <text evidence="1">Belongs to the protease inhibitor I9 family.</text>
</comment>
<comment type="caution">
    <text evidence="3">The sequence shown here is derived from an EMBL/GenBank/DDBJ whole genome shotgun (WGS) entry which is preliminary data.</text>
</comment>
<evidence type="ECO:0000313" key="4">
    <source>
        <dbReference type="Proteomes" id="UP001385951"/>
    </source>
</evidence>
<name>A0AAW0GRL9_9APHY</name>
<evidence type="ECO:0000256" key="1">
    <source>
        <dbReference type="ARBA" id="ARBA00038069"/>
    </source>
</evidence>